<gene>
    <name evidence="1" type="ORF">LCGC14_0147210</name>
</gene>
<organism evidence="1">
    <name type="scientific">marine sediment metagenome</name>
    <dbReference type="NCBI Taxonomy" id="412755"/>
    <lineage>
        <taxon>unclassified sequences</taxon>
        <taxon>metagenomes</taxon>
        <taxon>ecological metagenomes</taxon>
    </lineage>
</organism>
<dbReference type="EMBL" id="LAZR01000051">
    <property type="protein sequence ID" value="KKN98609.1"/>
    <property type="molecule type" value="Genomic_DNA"/>
</dbReference>
<dbReference type="AlphaFoldDB" id="A0A0F9V3N2"/>
<protein>
    <submittedName>
        <fullName evidence="1">Uncharacterized protein</fullName>
    </submittedName>
</protein>
<comment type="caution">
    <text evidence="1">The sequence shown here is derived from an EMBL/GenBank/DDBJ whole genome shotgun (WGS) entry which is preliminary data.</text>
</comment>
<reference evidence="1" key="1">
    <citation type="journal article" date="2015" name="Nature">
        <title>Complex archaea that bridge the gap between prokaryotes and eukaryotes.</title>
        <authorList>
            <person name="Spang A."/>
            <person name="Saw J.H."/>
            <person name="Jorgensen S.L."/>
            <person name="Zaremba-Niedzwiedzka K."/>
            <person name="Martijn J."/>
            <person name="Lind A.E."/>
            <person name="van Eijk R."/>
            <person name="Schleper C."/>
            <person name="Guy L."/>
            <person name="Ettema T.J."/>
        </authorList>
    </citation>
    <scope>NUCLEOTIDE SEQUENCE</scope>
</reference>
<accession>A0A0F9V3N2</accession>
<evidence type="ECO:0000313" key="1">
    <source>
        <dbReference type="EMBL" id="KKN98609.1"/>
    </source>
</evidence>
<name>A0A0F9V3N2_9ZZZZ</name>
<sequence length="151" mass="17227">MGRIDKLIPKPIKEHIKALKRVRGFEEDNADILEEYTLILNELKTLEEKSKTWVKSKGIARAFDDIEFKLTERKTKIIDVKALLKKFPGLETETIDVEGKDTSIIVKEANPKALTIWADNNNIDLSDFITVKVSSVAVTIEEKVHVEQQHS</sequence>
<proteinExistence type="predicted"/>